<dbReference type="SUPFAM" id="SSF50969">
    <property type="entry name" value="YVTN repeat-like/Quinoprotein amine dehydrogenase"/>
    <property type="match status" value="1"/>
</dbReference>
<dbReference type="STRING" id="266762.HQ36_01175"/>
<dbReference type="RefSeq" id="WP_036882758.1">
    <property type="nucleotide sequence ID" value="NZ_JQZW01000002.1"/>
</dbReference>
<dbReference type="EMBL" id="JQZW01000002">
    <property type="protein sequence ID" value="KGN99104.1"/>
    <property type="molecule type" value="Genomic_DNA"/>
</dbReference>
<dbReference type="InterPro" id="IPR031815">
    <property type="entry name" value="DUF5074"/>
</dbReference>
<dbReference type="Pfam" id="PF16819">
    <property type="entry name" value="DUF5074"/>
    <property type="match status" value="1"/>
</dbReference>
<sequence>MNYKIRILALLLLISVGVVSCRKEPTKPQEETKEGIEVATLKRVDDTFQGFYLLNEGAFQSNKSSLDYANFLTGRYIHNVFGLRNPNKVKELGDTGNDLKIYGSKLYIVVNGSHKVEILDAYTARHIAQIDIPSGRYINFHKQYAYVSSYANPQGSDANAPGVVYRIDTASLQTRGIVEVGYQPEEMEVINDFLYVVNSGGYRAPNYDKTISVIDLNSFVKQKDFTVALNMHRMRKDAHNALWISSRGNYKDVPSNLHCVRYDAVSQASPHVEDLNIPVNNMAIDKDYLYFTSSLFDNTTKKQENRFGIVQISTRKLFKENFISDGTEQKIKSPYGLAIHPTTGEIFIMDAGDFTSSGTLFIYTKEGVLKAQIPTGDIPNGIVFLPKR</sequence>
<dbReference type="InterPro" id="IPR051200">
    <property type="entry name" value="Host-pathogen_enzymatic-act"/>
</dbReference>
<proteinExistence type="predicted"/>
<dbReference type="eggNOG" id="COG3391">
    <property type="taxonomic scope" value="Bacteria"/>
</dbReference>
<reference evidence="2 3" key="1">
    <citation type="submission" date="2014-08" db="EMBL/GenBank/DDBJ databases">
        <title>Porphyromonas gingivicanis strain:COT-022_OH1391 Genome sequencing.</title>
        <authorList>
            <person name="Wallis C."/>
            <person name="Deusch O."/>
            <person name="O'Flynn C."/>
            <person name="Davis I."/>
            <person name="Jospin G."/>
            <person name="Darling A.E."/>
            <person name="Coil D.A."/>
            <person name="Alexiev A."/>
            <person name="Horsfall A."/>
            <person name="Kirkwood N."/>
            <person name="Harris S."/>
            <person name="Eisen J.A."/>
        </authorList>
    </citation>
    <scope>NUCLEOTIDE SEQUENCE [LARGE SCALE GENOMIC DNA]</scope>
    <source>
        <strain evidence="3">COT-022 OH1391</strain>
    </source>
</reference>
<name>A0A0A2GF34_9PORP</name>
<evidence type="ECO:0008006" key="4">
    <source>
        <dbReference type="Google" id="ProtNLM"/>
    </source>
</evidence>
<gene>
    <name evidence="2" type="ORF">HQ36_01175</name>
</gene>
<feature type="signal peptide" evidence="1">
    <location>
        <begin position="1"/>
        <end position="20"/>
    </location>
</feature>
<dbReference type="Proteomes" id="UP000030134">
    <property type="component" value="Unassembled WGS sequence"/>
</dbReference>
<evidence type="ECO:0000313" key="2">
    <source>
        <dbReference type="EMBL" id="KGN99104.1"/>
    </source>
</evidence>
<dbReference type="PANTHER" id="PTHR47197:SF3">
    <property type="entry name" value="DIHYDRO-HEME D1 DEHYDROGENASE"/>
    <property type="match status" value="1"/>
</dbReference>
<comment type="caution">
    <text evidence="2">The sequence shown here is derived from an EMBL/GenBank/DDBJ whole genome shotgun (WGS) entry which is preliminary data.</text>
</comment>
<dbReference type="InterPro" id="IPR011044">
    <property type="entry name" value="Quino_amine_DH_bsu"/>
</dbReference>
<feature type="chain" id="PRO_5001999177" description="Lipoprotein" evidence="1">
    <location>
        <begin position="21"/>
        <end position="388"/>
    </location>
</feature>
<dbReference type="Gene3D" id="2.130.10.10">
    <property type="entry name" value="YVTN repeat-like/Quinoprotein amine dehydrogenase"/>
    <property type="match status" value="1"/>
</dbReference>
<protein>
    <recommendedName>
        <fullName evidence="4">Lipoprotein</fullName>
    </recommendedName>
</protein>
<evidence type="ECO:0000313" key="3">
    <source>
        <dbReference type="Proteomes" id="UP000030134"/>
    </source>
</evidence>
<organism evidence="2 3">
    <name type="scientific">Porphyromonas gingivicanis</name>
    <dbReference type="NCBI Taxonomy" id="266762"/>
    <lineage>
        <taxon>Bacteria</taxon>
        <taxon>Pseudomonadati</taxon>
        <taxon>Bacteroidota</taxon>
        <taxon>Bacteroidia</taxon>
        <taxon>Bacteroidales</taxon>
        <taxon>Porphyromonadaceae</taxon>
        <taxon>Porphyromonas</taxon>
    </lineage>
</organism>
<dbReference type="OrthoDB" id="792648at2"/>
<keyword evidence="3" id="KW-1185">Reference proteome</keyword>
<dbReference type="PANTHER" id="PTHR47197">
    <property type="entry name" value="PROTEIN NIRF"/>
    <property type="match status" value="1"/>
</dbReference>
<evidence type="ECO:0000256" key="1">
    <source>
        <dbReference type="SAM" id="SignalP"/>
    </source>
</evidence>
<dbReference type="PROSITE" id="PS51257">
    <property type="entry name" value="PROKAR_LIPOPROTEIN"/>
    <property type="match status" value="1"/>
</dbReference>
<keyword evidence="1" id="KW-0732">Signal</keyword>
<dbReference type="AlphaFoldDB" id="A0A0A2GF34"/>
<accession>A0A0A2GF34</accession>
<dbReference type="InterPro" id="IPR015943">
    <property type="entry name" value="WD40/YVTN_repeat-like_dom_sf"/>
</dbReference>